<dbReference type="GO" id="GO:0036376">
    <property type="term" value="P:sodium ion export across plasma membrane"/>
    <property type="evidence" value="ECO:0007669"/>
    <property type="project" value="TreeGrafter"/>
</dbReference>
<dbReference type="InterPro" id="IPR000402">
    <property type="entry name" value="Na/K_ATPase_sub_beta"/>
</dbReference>
<evidence type="ECO:0000256" key="6">
    <source>
        <dbReference type="ARBA" id="ARBA00023136"/>
    </source>
</evidence>
<dbReference type="Gene3D" id="2.60.40.1660">
    <property type="entry name" value="Na, k-atpase alpha subunit"/>
    <property type="match status" value="1"/>
</dbReference>
<keyword evidence="3 7" id="KW-0812">Transmembrane</keyword>
<proteinExistence type="inferred from homology"/>
<dbReference type="AlphaFoldDB" id="A0A7J7J4V7"/>
<dbReference type="GO" id="GO:0006883">
    <property type="term" value="P:intracellular sodium ion homeostasis"/>
    <property type="evidence" value="ECO:0007669"/>
    <property type="project" value="TreeGrafter"/>
</dbReference>
<keyword evidence="9" id="KW-1185">Reference proteome</keyword>
<dbReference type="Pfam" id="PF00287">
    <property type="entry name" value="Na_K-ATPase"/>
    <property type="match status" value="2"/>
</dbReference>
<dbReference type="GO" id="GO:1990573">
    <property type="term" value="P:potassium ion import across plasma membrane"/>
    <property type="evidence" value="ECO:0007669"/>
    <property type="project" value="TreeGrafter"/>
</dbReference>
<protein>
    <submittedName>
        <fullName evidence="8">ATP1B4</fullName>
    </submittedName>
</protein>
<evidence type="ECO:0000256" key="7">
    <source>
        <dbReference type="SAM" id="Phobius"/>
    </source>
</evidence>
<keyword evidence="4" id="KW-0735">Signal-anchor</keyword>
<name>A0A7J7J4V7_BUGNE</name>
<accession>A0A7J7J4V7</accession>
<dbReference type="Gene3D" id="1.20.5.170">
    <property type="match status" value="1"/>
</dbReference>
<evidence type="ECO:0000256" key="4">
    <source>
        <dbReference type="ARBA" id="ARBA00022968"/>
    </source>
</evidence>
<dbReference type="Proteomes" id="UP000593567">
    <property type="component" value="Unassembled WGS sequence"/>
</dbReference>
<dbReference type="GO" id="GO:0005890">
    <property type="term" value="C:sodium:potassium-exchanging ATPase complex"/>
    <property type="evidence" value="ECO:0007669"/>
    <property type="project" value="InterPro"/>
</dbReference>
<evidence type="ECO:0000313" key="8">
    <source>
        <dbReference type="EMBL" id="KAF6021162.1"/>
    </source>
</evidence>
<dbReference type="PANTHER" id="PTHR11523">
    <property type="entry name" value="SODIUM/POTASSIUM-DEPENDENT ATPASE BETA SUBUNIT"/>
    <property type="match status" value="1"/>
</dbReference>
<comment type="subcellular location">
    <subcellularLocation>
        <location evidence="1">Membrane</location>
        <topology evidence="1">Single-pass type II membrane protein</topology>
    </subcellularLocation>
</comment>
<dbReference type="GO" id="GO:0001671">
    <property type="term" value="F:ATPase activator activity"/>
    <property type="evidence" value="ECO:0007669"/>
    <property type="project" value="TreeGrafter"/>
</dbReference>
<dbReference type="GO" id="GO:0030007">
    <property type="term" value="P:intracellular potassium ion homeostasis"/>
    <property type="evidence" value="ECO:0007669"/>
    <property type="project" value="TreeGrafter"/>
</dbReference>
<comment type="caution">
    <text evidence="8">The sequence shown here is derived from an EMBL/GenBank/DDBJ whole genome shotgun (WGS) entry which is preliminary data.</text>
</comment>
<evidence type="ECO:0000256" key="3">
    <source>
        <dbReference type="ARBA" id="ARBA00022692"/>
    </source>
</evidence>
<comment type="similarity">
    <text evidence="2">Belongs to the X(+)/potassium ATPases subunit beta family.</text>
</comment>
<sequence>MYDNSLEKKLKLEKSIADNLVTVTVFIRVRTEPPSQKEGISGLCQTINQFFINSYDAEKKELWGRNYIRWLQLIGFYICFYAGLACFFSAVWFTWFRVILNADDPIYSGEDGMAWTPGYEPAEWTSENGNFIDCTEGRTDPDIEKVCEFKLDYIRPCVYEDDYGWWEGEPCIILKLNRINNWEPENYESIDEVPEEIRDVWKPDVITVKCFGTDPVTNESLADIAYYPQQGWSFDYFPFVGQQGYKSPLVAVQLFNLPHRALLFITCRAYTKNMIHHPVYGLGQTRFEIISD</sequence>
<keyword evidence="6 7" id="KW-0472">Membrane</keyword>
<dbReference type="OrthoDB" id="5912413at2759"/>
<feature type="transmembrane region" description="Helical" evidence="7">
    <location>
        <begin position="70"/>
        <end position="95"/>
    </location>
</feature>
<evidence type="ECO:0000256" key="1">
    <source>
        <dbReference type="ARBA" id="ARBA00004606"/>
    </source>
</evidence>
<keyword evidence="5 7" id="KW-1133">Transmembrane helix</keyword>
<reference evidence="8" key="1">
    <citation type="submission" date="2020-06" db="EMBL/GenBank/DDBJ databases">
        <title>Draft genome of Bugula neritina, a colonial animal packing powerful symbionts and potential medicines.</title>
        <authorList>
            <person name="Rayko M."/>
        </authorList>
    </citation>
    <scope>NUCLEOTIDE SEQUENCE [LARGE SCALE GENOMIC DNA]</scope>
    <source>
        <strain evidence="8">Kwan_BN1</strain>
    </source>
</reference>
<gene>
    <name evidence="8" type="ORF">EB796_020530</name>
</gene>
<dbReference type="PANTHER" id="PTHR11523:SF28">
    <property type="entry name" value="NA_K-ATPASE BETA SUBUNIT ISOFORM 4-RELATED"/>
    <property type="match status" value="1"/>
</dbReference>
<evidence type="ECO:0000313" key="9">
    <source>
        <dbReference type="Proteomes" id="UP000593567"/>
    </source>
</evidence>
<evidence type="ECO:0000256" key="5">
    <source>
        <dbReference type="ARBA" id="ARBA00022989"/>
    </source>
</evidence>
<organism evidence="8 9">
    <name type="scientific">Bugula neritina</name>
    <name type="common">Brown bryozoan</name>
    <name type="synonym">Sertularia neritina</name>
    <dbReference type="NCBI Taxonomy" id="10212"/>
    <lineage>
        <taxon>Eukaryota</taxon>
        <taxon>Metazoa</taxon>
        <taxon>Spiralia</taxon>
        <taxon>Lophotrochozoa</taxon>
        <taxon>Bryozoa</taxon>
        <taxon>Gymnolaemata</taxon>
        <taxon>Cheilostomatida</taxon>
        <taxon>Flustrina</taxon>
        <taxon>Buguloidea</taxon>
        <taxon>Bugulidae</taxon>
        <taxon>Bugula</taxon>
    </lineage>
</organism>
<evidence type="ECO:0000256" key="2">
    <source>
        <dbReference type="ARBA" id="ARBA00005876"/>
    </source>
</evidence>
<dbReference type="EMBL" id="VXIV02003109">
    <property type="protein sequence ID" value="KAF6021162.1"/>
    <property type="molecule type" value="Genomic_DNA"/>
</dbReference>
<dbReference type="InterPro" id="IPR038702">
    <property type="entry name" value="Na/K_ATPase_sub_beta_sf"/>
</dbReference>